<dbReference type="CDD" id="cd00200">
    <property type="entry name" value="WD40"/>
    <property type="match status" value="1"/>
</dbReference>
<dbReference type="GO" id="GO:0071014">
    <property type="term" value="C:post-mRNA release spliceosomal complex"/>
    <property type="evidence" value="ECO:0007669"/>
    <property type="project" value="EnsemblFungi"/>
</dbReference>
<keyword evidence="5" id="KW-0677">Repeat</keyword>
<evidence type="ECO:0000256" key="7">
    <source>
        <dbReference type="ARBA" id="ARBA00023242"/>
    </source>
</evidence>
<feature type="repeat" description="WD" evidence="9">
    <location>
        <begin position="262"/>
        <end position="295"/>
    </location>
</feature>
<protein>
    <recommendedName>
        <fullName evidence="8">Pre-mRNA-processing factor 17</fullName>
    </recommendedName>
</protein>
<feature type="repeat" description="WD" evidence="9">
    <location>
        <begin position="306"/>
        <end position="347"/>
    </location>
</feature>
<evidence type="ECO:0000256" key="5">
    <source>
        <dbReference type="ARBA" id="ARBA00022737"/>
    </source>
</evidence>
<evidence type="ECO:0000256" key="4">
    <source>
        <dbReference type="ARBA" id="ARBA00022728"/>
    </source>
</evidence>
<dbReference type="PANTHER" id="PTHR43979:SF1">
    <property type="entry name" value="PRE-MRNA-PROCESSING FACTOR 17"/>
    <property type="match status" value="1"/>
</dbReference>
<dbReference type="Gene3D" id="2.130.10.10">
    <property type="entry name" value="YVTN repeat-like/Quinoprotein amine dehydrogenase"/>
    <property type="match status" value="1"/>
</dbReference>
<dbReference type="GO" id="GO:0000974">
    <property type="term" value="C:Prp19 complex"/>
    <property type="evidence" value="ECO:0007669"/>
    <property type="project" value="EnsemblFungi"/>
</dbReference>
<keyword evidence="12" id="KW-1185">Reference proteome</keyword>
<name>A0A1E3PHZ4_9ASCO</name>
<keyword evidence="4" id="KW-0747">Spliceosome</keyword>
<dbReference type="STRING" id="857566.A0A1E3PHZ4"/>
<dbReference type="SUPFAM" id="SSF50978">
    <property type="entry name" value="WD40 repeat-like"/>
    <property type="match status" value="1"/>
</dbReference>
<dbReference type="EMBL" id="KV454410">
    <property type="protein sequence ID" value="ODQ65035.1"/>
    <property type="molecule type" value="Genomic_DNA"/>
</dbReference>
<dbReference type="InterPro" id="IPR015943">
    <property type="entry name" value="WD40/YVTN_repeat-like_dom_sf"/>
</dbReference>
<dbReference type="InterPro" id="IPR032847">
    <property type="entry name" value="PRPF17"/>
</dbReference>
<evidence type="ECO:0000313" key="11">
    <source>
        <dbReference type="EMBL" id="ODQ65035.1"/>
    </source>
</evidence>
<dbReference type="FunFam" id="2.130.10.10:FF:000034">
    <property type="entry name" value="Pre-mRNA-processing factor 17, putative"/>
    <property type="match status" value="1"/>
</dbReference>
<keyword evidence="7" id="KW-0539">Nucleus</keyword>
<dbReference type="Proteomes" id="UP000095009">
    <property type="component" value="Unassembled WGS sequence"/>
</dbReference>
<keyword evidence="3" id="KW-0507">mRNA processing</keyword>
<dbReference type="PANTHER" id="PTHR43979">
    <property type="entry name" value="PRE-MRNA-PROCESSING FACTOR 17"/>
    <property type="match status" value="1"/>
</dbReference>
<accession>A0A1E3PHZ4</accession>
<feature type="repeat" description="WD" evidence="9">
    <location>
        <begin position="524"/>
        <end position="557"/>
    </location>
</feature>
<dbReference type="AlphaFoldDB" id="A0A1E3PHZ4"/>
<evidence type="ECO:0000256" key="2">
    <source>
        <dbReference type="ARBA" id="ARBA00022574"/>
    </source>
</evidence>
<dbReference type="OrthoDB" id="10257301at2759"/>
<evidence type="ECO:0000256" key="3">
    <source>
        <dbReference type="ARBA" id="ARBA00022664"/>
    </source>
</evidence>
<keyword evidence="6" id="KW-0508">mRNA splicing</keyword>
<evidence type="ECO:0000313" key="12">
    <source>
        <dbReference type="Proteomes" id="UP000095009"/>
    </source>
</evidence>
<dbReference type="GO" id="GO:0045292">
    <property type="term" value="P:mRNA cis splicing, via spliceosome"/>
    <property type="evidence" value="ECO:0007669"/>
    <property type="project" value="EnsemblFungi"/>
</dbReference>
<evidence type="ECO:0000256" key="6">
    <source>
        <dbReference type="ARBA" id="ARBA00023187"/>
    </source>
</evidence>
<dbReference type="GO" id="GO:0071013">
    <property type="term" value="C:catalytic step 2 spliceosome"/>
    <property type="evidence" value="ECO:0007669"/>
    <property type="project" value="InterPro"/>
</dbReference>
<dbReference type="PROSITE" id="PS50294">
    <property type="entry name" value="WD_REPEATS_REGION"/>
    <property type="match status" value="4"/>
</dbReference>
<feature type="repeat" description="WD" evidence="9">
    <location>
        <begin position="392"/>
        <end position="424"/>
    </location>
</feature>
<proteinExistence type="predicted"/>
<feature type="region of interest" description="Disordered" evidence="10">
    <location>
        <begin position="149"/>
        <end position="213"/>
    </location>
</feature>
<dbReference type="Pfam" id="PF00400">
    <property type="entry name" value="WD40"/>
    <property type="match status" value="5"/>
</dbReference>
<comment type="subcellular location">
    <subcellularLocation>
        <location evidence="1">Nucleus</location>
    </subcellularLocation>
</comment>
<dbReference type="PROSITE" id="PS50082">
    <property type="entry name" value="WD_REPEATS_2"/>
    <property type="match status" value="5"/>
</dbReference>
<dbReference type="InterPro" id="IPR036322">
    <property type="entry name" value="WD40_repeat_dom_sf"/>
</dbReference>
<organism evidence="11 12">
    <name type="scientific">Nadsonia fulvescens var. elongata DSM 6958</name>
    <dbReference type="NCBI Taxonomy" id="857566"/>
    <lineage>
        <taxon>Eukaryota</taxon>
        <taxon>Fungi</taxon>
        <taxon>Dikarya</taxon>
        <taxon>Ascomycota</taxon>
        <taxon>Saccharomycotina</taxon>
        <taxon>Dipodascomycetes</taxon>
        <taxon>Dipodascales</taxon>
        <taxon>Dipodascales incertae sedis</taxon>
        <taxon>Nadsonia</taxon>
    </lineage>
</organism>
<evidence type="ECO:0000256" key="10">
    <source>
        <dbReference type="SAM" id="MobiDB-lite"/>
    </source>
</evidence>
<dbReference type="GO" id="GO:0003729">
    <property type="term" value="F:mRNA binding"/>
    <property type="evidence" value="ECO:0007669"/>
    <property type="project" value="TreeGrafter"/>
</dbReference>
<gene>
    <name evidence="11" type="ORF">NADFUDRAFT_51634</name>
</gene>
<dbReference type="SMART" id="SM00320">
    <property type="entry name" value="WD40"/>
    <property type="match status" value="7"/>
</dbReference>
<dbReference type="InterPro" id="IPR001680">
    <property type="entry name" value="WD40_rpt"/>
</dbReference>
<feature type="repeat" description="WD" evidence="9">
    <location>
        <begin position="492"/>
        <end position="523"/>
    </location>
</feature>
<reference evidence="11 12" key="1">
    <citation type="journal article" date="2016" name="Proc. Natl. Acad. Sci. U.S.A.">
        <title>Comparative genomics of biotechnologically important yeasts.</title>
        <authorList>
            <person name="Riley R."/>
            <person name="Haridas S."/>
            <person name="Wolfe K.H."/>
            <person name="Lopes M.R."/>
            <person name="Hittinger C.T."/>
            <person name="Goeker M."/>
            <person name="Salamov A.A."/>
            <person name="Wisecaver J.H."/>
            <person name="Long T.M."/>
            <person name="Calvey C.H."/>
            <person name="Aerts A.L."/>
            <person name="Barry K.W."/>
            <person name="Choi C."/>
            <person name="Clum A."/>
            <person name="Coughlan A.Y."/>
            <person name="Deshpande S."/>
            <person name="Douglass A.P."/>
            <person name="Hanson S.J."/>
            <person name="Klenk H.-P."/>
            <person name="LaButti K.M."/>
            <person name="Lapidus A."/>
            <person name="Lindquist E.A."/>
            <person name="Lipzen A.M."/>
            <person name="Meier-Kolthoff J.P."/>
            <person name="Ohm R.A."/>
            <person name="Otillar R.P."/>
            <person name="Pangilinan J.L."/>
            <person name="Peng Y."/>
            <person name="Rokas A."/>
            <person name="Rosa C.A."/>
            <person name="Scheuner C."/>
            <person name="Sibirny A.A."/>
            <person name="Slot J.C."/>
            <person name="Stielow J.B."/>
            <person name="Sun H."/>
            <person name="Kurtzman C.P."/>
            <person name="Blackwell M."/>
            <person name="Grigoriev I.V."/>
            <person name="Jeffries T.W."/>
        </authorList>
    </citation>
    <scope>NUCLEOTIDE SEQUENCE [LARGE SCALE GENOMIC DNA]</scope>
    <source>
        <strain evidence="11 12">DSM 6958</strain>
    </source>
</reference>
<evidence type="ECO:0000256" key="1">
    <source>
        <dbReference type="ARBA" id="ARBA00004123"/>
    </source>
</evidence>
<sequence>MSLISGYGSSSDEESSIGFSVKLLNPAPDVSLEDSTRAALIKAASSKELAVNVSYDDLSRPDIGPVNPYTLPSSLKQKNIITGYAEEQAFDDITFKTQQRTFQTMGYALDPSNNNQLSLAKIVGDTDKALLNDYRSVADVKISKKLNAKLRSKRQKQGDPSVLDGENSYKGPWASYNDTSSSSSGDSEAETENVKILANRPIKSPATRNSTKMQESTEFYGKELYDYLGRSYMHIPRDLDINLLKTPGEQECFIPKRKIHTWHGHVGGVSALKFFPKSGHLLLSSGHDAKIKIWDCYHKRELLRSYSGHTKTVKDICFSNDGTKFLSTSYDSMMKLWDTETGQCIARFTTGRTGNCIKFNPDEDKQNEFIAGMSNNKLIQFDVRTDKIVQEYDHHTGPVNTVTFIDENRRFISTSDDKSLRVWEWQINVPIKIIADPMMHSLPAVQVHPNGRYIAAQSMDNKVLVYGATDRFRQNHKKIFTGHTSAGYGIEVNFSPDGKTLMSGDVNGYAYFWDWKTSRLKSKFKAHESSVLCIVAHPQETSKVATAGLDSDINYWD</sequence>
<evidence type="ECO:0000256" key="9">
    <source>
        <dbReference type="PROSITE-ProRule" id="PRU00221"/>
    </source>
</evidence>
<keyword evidence="2 9" id="KW-0853">WD repeat</keyword>
<evidence type="ECO:0000256" key="8">
    <source>
        <dbReference type="ARBA" id="ARBA00068146"/>
    </source>
</evidence>